<dbReference type="SMART" id="SM00460">
    <property type="entry name" value="TGc"/>
    <property type="match status" value="1"/>
</dbReference>
<evidence type="ECO:0000256" key="1">
    <source>
        <dbReference type="SAM" id="Coils"/>
    </source>
</evidence>
<keyword evidence="2" id="KW-0472">Membrane</keyword>
<keyword evidence="2" id="KW-1133">Transmembrane helix</keyword>
<dbReference type="Pfam" id="PF18998">
    <property type="entry name" value="Flg_new_2"/>
    <property type="match status" value="1"/>
</dbReference>
<feature type="transmembrane region" description="Helical" evidence="2">
    <location>
        <begin position="1489"/>
        <end position="1507"/>
    </location>
</feature>
<organism evidence="5">
    <name type="scientific">Caldiarchaeum subterraneum</name>
    <dbReference type="NCBI Taxonomy" id="311458"/>
    <lineage>
        <taxon>Archaea</taxon>
        <taxon>Nitrososphaerota</taxon>
        <taxon>Candidatus Caldarchaeales</taxon>
        <taxon>Candidatus Caldarchaeaceae</taxon>
        <taxon>Candidatus Caldarchaeum</taxon>
    </lineage>
</organism>
<dbReference type="InterPro" id="IPR002931">
    <property type="entry name" value="Transglutaminase-like"/>
</dbReference>
<dbReference type="EMBL" id="DTAD01000011">
    <property type="protein sequence ID" value="HGN89694.1"/>
    <property type="molecule type" value="Genomic_DNA"/>
</dbReference>
<keyword evidence="1" id="KW-0175">Coiled coil</keyword>
<gene>
    <name evidence="6" type="ORF">ENM30_05370</name>
    <name evidence="5" type="ORF">ENT82_00985</name>
    <name evidence="4" type="ORF">ENU43_01895</name>
</gene>
<comment type="caution">
    <text evidence="5">The sequence shown here is derived from an EMBL/GenBank/DDBJ whole genome shotgun (WGS) entry which is preliminary data.</text>
</comment>
<keyword evidence="2" id="KW-0812">Transmembrane</keyword>
<dbReference type="InterPro" id="IPR044060">
    <property type="entry name" value="Bacterial_rp_domain"/>
</dbReference>
<dbReference type="NCBIfam" id="TIGR02543">
    <property type="entry name" value="List_Bact_rpt"/>
    <property type="match status" value="1"/>
</dbReference>
<evidence type="ECO:0000313" key="5">
    <source>
        <dbReference type="EMBL" id="HGN89694.1"/>
    </source>
</evidence>
<name>A0A7C4I4F2_CALS0</name>
<dbReference type="InterPro" id="IPR008969">
    <property type="entry name" value="CarboxyPept-like_regulatory"/>
</dbReference>
<evidence type="ECO:0000313" key="6">
    <source>
        <dbReference type="EMBL" id="HHN52724.1"/>
    </source>
</evidence>
<protein>
    <recommendedName>
        <fullName evidence="3">Transglutaminase-like domain-containing protein</fullName>
    </recommendedName>
</protein>
<dbReference type="EMBL" id="DTCM01000022">
    <property type="protein sequence ID" value="HGL40407.1"/>
    <property type="molecule type" value="Genomic_DNA"/>
</dbReference>
<feature type="coiled-coil region" evidence="1">
    <location>
        <begin position="861"/>
        <end position="888"/>
    </location>
</feature>
<evidence type="ECO:0000259" key="3">
    <source>
        <dbReference type="SMART" id="SM00460"/>
    </source>
</evidence>
<dbReference type="Pfam" id="PF01841">
    <property type="entry name" value="Transglut_core"/>
    <property type="match status" value="1"/>
</dbReference>
<feature type="domain" description="Transglutaminase-like" evidence="3">
    <location>
        <begin position="228"/>
        <end position="322"/>
    </location>
</feature>
<reference evidence="5" key="1">
    <citation type="journal article" date="2020" name="mSystems">
        <title>Genome- and Community-Level Interaction Insights into Carbon Utilization and Element Cycling Functions of Hydrothermarchaeota in Hydrothermal Sediment.</title>
        <authorList>
            <person name="Zhou Z."/>
            <person name="Liu Y."/>
            <person name="Xu W."/>
            <person name="Pan J."/>
            <person name="Luo Z.H."/>
            <person name="Li M."/>
        </authorList>
    </citation>
    <scope>NUCLEOTIDE SEQUENCE [LARGE SCALE GENOMIC DNA]</scope>
    <source>
        <strain evidence="6">SpSt-1073</strain>
        <strain evidence="5">SpSt-613</strain>
        <strain evidence="4">SpSt-669</strain>
    </source>
</reference>
<dbReference type="InterPro" id="IPR017868">
    <property type="entry name" value="Filamin/ABP280_repeat-like"/>
</dbReference>
<dbReference type="SUPFAM" id="SSF54001">
    <property type="entry name" value="Cysteine proteinases"/>
    <property type="match status" value="1"/>
</dbReference>
<sequence>MHLFDSDYIMLKVLVAGLAVLLFISTFPGSVWGSGGSIISSTQEYVLQFVGGLRIDGVLASAVTLSIPDAHVKRTKYLISVNSTDVETGLQYYAQVILIKGNQTLQGNVSLTFEQVVSRSDVVGRINPRMVFIPTFDGEITIVVRVWENQQKTPKTLKMVVSTSQLADVMDAPKSVHDLASDEYTPVPFMFYALAKELGNTSVALYEFVRNNVLFDAYWGVMRGPIRTYYDLYGNSFDQSSLLVALLRATGTPARYVYGLVGVKSKVVMDTLGVWNKESLLKILTYSYLLDQYDPSNDVIWLRHSWVRAFVNNSWVDMDPSFKKTIRKTSSPIEGVTLPPVISVQDEFEESFKEYMEPLNKFDPTDVQPGVYIIPSSGLQEPVGERVVLYIGPTPPIEYVSRLKFEYPAWTDSRGYDFVNGNHSFTLAMPIAAGYRITARFIPADRYAASYIASQPNGLLTPGIDIKRARVRIQFLLNGVVLSLGDPAYPGYYSPLYITHQVQRPNNSTYRWTGRNFWINGYMSYVPSFVKTRFNGEMGIYASSIFALTLASPELLKGMDIDEVVGRFAYVQGRLYRIGSWHLLEELANHSYVFAMYPFTITQSSAYIIGYDGRKVYLSNGGIHAQDMIAAFMIVDPFMGEVKLTREIMFKRFVYDSLMEGVAVYRSQQSSPFSTSHSFYYALTKGGRVLFATKDNVTALQGVVPQNVYNRLVELAAYGSEFYAYIPSSPASFDVLRVFATNSSSVEPIQPVVASDQYAYLYMIPNESPWEWDWGTIIQGSSDVVAGGGTGTISETNRAVAEASADSLSENTVYSTNVDETSGDPSQKLLNNYNSEASNEVSALLGQAIEAYKKGDADKFAESFAEANKKLEQSLKDLQKDLLEYQTIFALVEGKLPVYYNPDGGLMTYSQVVNLLAGMDLPKDVKEKILDNQQKYLQAYSLGYVEFNKEIDGEEYLMRVYYQTSSTYSGQGLPPLTPSKVEVTTVSGAPIGKYKIDNYDSELTKIPTTKIEFNVNPGTDIDNAVEQAVKLAQDYNGKVVSDLVNNYAQKIGAPSEVISTAAGQWIASGVIFVDPPFLELALEDSLGNIAGYHPDHGTSYSENALRYSGYGSFPKVLETFAMTPGVYFLNVYGTDEKGVDAYLHITYNWGNTKSIRTIPVHLNIGYGELVKIPVIIDNRYQLSIGQPLPGLRLNFTVDKTAVDKPTKIKGKVFDQFGSNGVPGASISISIIEPDGQIRRIANITTEQDGTFSYTLTPSKAGINYVHIIAGKEGFAPAYRMMPLAVHANLIVTGKKELVDAVKGMTLKISLPDSKKQISLKIENTTTTLRLPAGTYILTIQSPLENKGWKLETNQPIVTVKLKDKATLNLEELYTVYVQVKAETNIGQVDGSGFYKLGAKVTLKATAPQGYVFKGWTGDITSDQNPLTFTAEKPVTLRALWEPVQTKTTTITPTTTATTQATTVMTTTPPTTKTTTQYIETQSSTSTQPALIATVIILAAAAVTLVLIRRFRRPPPPPPPPP</sequence>
<dbReference type="EMBL" id="DRXG01000118">
    <property type="protein sequence ID" value="HHN52724.1"/>
    <property type="molecule type" value="Genomic_DNA"/>
</dbReference>
<dbReference type="InterPro" id="IPR038765">
    <property type="entry name" value="Papain-like_cys_pep_sf"/>
</dbReference>
<dbReference type="PROSITE" id="PS50194">
    <property type="entry name" value="FILAMIN_REPEAT"/>
    <property type="match status" value="1"/>
</dbReference>
<dbReference type="SUPFAM" id="SSF49464">
    <property type="entry name" value="Carboxypeptidase regulatory domain-like"/>
    <property type="match status" value="1"/>
</dbReference>
<evidence type="ECO:0000256" key="2">
    <source>
        <dbReference type="SAM" id="Phobius"/>
    </source>
</evidence>
<accession>A0A7C4I4F2</accession>
<evidence type="ECO:0000313" key="4">
    <source>
        <dbReference type="EMBL" id="HGL40407.1"/>
    </source>
</evidence>
<dbReference type="Gene3D" id="3.10.620.30">
    <property type="match status" value="1"/>
</dbReference>
<proteinExistence type="predicted"/>
<dbReference type="InterPro" id="IPR013378">
    <property type="entry name" value="InlB-like_B-rpt"/>
</dbReference>